<evidence type="ECO:0000256" key="3">
    <source>
        <dbReference type="ARBA" id="ARBA00022777"/>
    </source>
</evidence>
<dbReference type="InterPro" id="IPR008271">
    <property type="entry name" value="Ser/Thr_kinase_AS"/>
</dbReference>
<feature type="region of interest" description="Disordered" evidence="5">
    <location>
        <begin position="32"/>
        <end position="132"/>
    </location>
</feature>
<dbReference type="PANTHER" id="PTHR43289">
    <property type="entry name" value="MITOGEN-ACTIVATED PROTEIN KINASE KINASE KINASE 20-RELATED"/>
    <property type="match status" value="1"/>
</dbReference>
<dbReference type="InterPro" id="IPR000719">
    <property type="entry name" value="Prot_kinase_dom"/>
</dbReference>
<dbReference type="Gene3D" id="1.10.510.10">
    <property type="entry name" value="Transferase(Phosphotransferase) domain 1"/>
    <property type="match status" value="1"/>
</dbReference>
<dbReference type="PROSITE" id="PS00108">
    <property type="entry name" value="PROTEIN_KINASE_ST"/>
    <property type="match status" value="1"/>
</dbReference>
<gene>
    <name evidence="8" type="ORF">HQQ74_02565</name>
</gene>
<dbReference type="SUPFAM" id="SSF56112">
    <property type="entry name" value="Protein kinase-like (PK-like)"/>
    <property type="match status" value="1"/>
</dbReference>
<keyword evidence="6" id="KW-0472">Membrane</keyword>
<evidence type="ECO:0000256" key="1">
    <source>
        <dbReference type="ARBA" id="ARBA00022679"/>
    </source>
</evidence>
<feature type="transmembrane region" description="Helical" evidence="6">
    <location>
        <begin position="139"/>
        <end position="160"/>
    </location>
</feature>
<evidence type="ECO:0000259" key="7">
    <source>
        <dbReference type="PROSITE" id="PS50011"/>
    </source>
</evidence>
<feature type="domain" description="Protein kinase" evidence="7">
    <location>
        <begin position="197"/>
        <end position="449"/>
    </location>
</feature>
<keyword evidence="2" id="KW-0547">Nucleotide-binding</keyword>
<dbReference type="AlphaFoldDB" id="A0A8T7HBC2"/>
<feature type="compositionally biased region" description="Polar residues" evidence="5">
    <location>
        <begin position="52"/>
        <end position="71"/>
    </location>
</feature>
<keyword evidence="4" id="KW-0067">ATP-binding</keyword>
<dbReference type="PROSITE" id="PS50011">
    <property type="entry name" value="PROTEIN_KINASE_DOM"/>
    <property type="match status" value="1"/>
</dbReference>
<dbReference type="PANTHER" id="PTHR43289:SF6">
    <property type="entry name" value="SERINE_THREONINE-PROTEIN KINASE NEKL-3"/>
    <property type="match status" value="1"/>
</dbReference>
<evidence type="ECO:0000256" key="5">
    <source>
        <dbReference type="SAM" id="MobiDB-lite"/>
    </source>
</evidence>
<dbReference type="Pfam" id="PF00069">
    <property type="entry name" value="Pkinase"/>
    <property type="match status" value="1"/>
</dbReference>
<organism evidence="8 9">
    <name type="scientific">Methanoculleus bourgensis</name>
    <dbReference type="NCBI Taxonomy" id="83986"/>
    <lineage>
        <taxon>Archaea</taxon>
        <taxon>Methanobacteriati</taxon>
        <taxon>Methanobacteriota</taxon>
        <taxon>Stenosarchaea group</taxon>
        <taxon>Methanomicrobia</taxon>
        <taxon>Methanomicrobiales</taxon>
        <taxon>Methanomicrobiaceae</taxon>
        <taxon>Methanoculleus</taxon>
    </lineage>
</organism>
<evidence type="ECO:0000256" key="4">
    <source>
        <dbReference type="ARBA" id="ARBA00022840"/>
    </source>
</evidence>
<evidence type="ECO:0000256" key="6">
    <source>
        <dbReference type="SAM" id="Phobius"/>
    </source>
</evidence>
<dbReference type="Gene3D" id="3.30.200.20">
    <property type="entry name" value="Phosphorylase Kinase, domain 1"/>
    <property type="match status" value="1"/>
</dbReference>
<keyword evidence="6" id="KW-0812">Transmembrane</keyword>
<evidence type="ECO:0000256" key="2">
    <source>
        <dbReference type="ARBA" id="ARBA00022741"/>
    </source>
</evidence>
<name>A0A8T7HBC2_9EURY</name>
<evidence type="ECO:0000313" key="9">
    <source>
        <dbReference type="Proteomes" id="UP000737555"/>
    </source>
</evidence>
<keyword evidence="6" id="KW-1133">Transmembrane helix</keyword>
<proteinExistence type="predicted"/>
<dbReference type="SMART" id="SM00220">
    <property type="entry name" value="S_TKc"/>
    <property type="match status" value="1"/>
</dbReference>
<protein>
    <submittedName>
        <fullName evidence="8">Serine/threonine protein kinase</fullName>
    </submittedName>
</protein>
<dbReference type="CDD" id="cd14014">
    <property type="entry name" value="STKc_PknB_like"/>
    <property type="match status" value="1"/>
</dbReference>
<dbReference type="EMBL" id="JABMJE010000021">
    <property type="protein sequence ID" value="NQS77598.1"/>
    <property type="molecule type" value="Genomic_DNA"/>
</dbReference>
<keyword evidence="3 8" id="KW-0418">Kinase</keyword>
<sequence length="458" mass="48796">MRPERAGRGARAAVLILLAALFLVAASPIVSGAGGPPEHSNADPRGIEAASKTPNEDTATNPGKNTGQNKGRVTPEATPTPGETVTPDISQTEAPEATPTAEETTTPIDPQTETPDMGTAAGKNPGQGGQGAASDRLPWFDILLIILLLVSGTAALAWYLKRLPGEEAASAATILPGAYQTIPSHPPGFPPELAERYDQVAFVGRGGLGQVFRAVRRDDGREVAVKIPVTYDEATGRTFMKEMRFWEDLTHPNIVAVYSVNILPVPFVEMEYLPRTLGDVEKPLPVETAARIAAGIAAGLAYAHERGVIHRDIKPGNILLAGDLSPKITDWGMSTTLEASRDTTVAGFTLAYAAPEQIAPERFGRTDARTDIYQLGIVFYELVTGKTPFADENLAGFAGAVLHEQPAPPSLIKEGLAELDPIILRCLAKDPADRYQSARELLDAIETLMWEAGDTTLT</sequence>
<reference evidence="8" key="1">
    <citation type="submission" date="2020-05" db="EMBL/GenBank/DDBJ databases">
        <title>The first insight into the ecology of ammonia-tolerant syntrophic propionate oxidizing bacteria.</title>
        <authorList>
            <person name="Singh A."/>
            <person name="Schnurer A."/>
            <person name="Westerholm M."/>
        </authorList>
    </citation>
    <scope>NUCLEOTIDE SEQUENCE</scope>
    <source>
        <strain evidence="8">MAG54</strain>
    </source>
</reference>
<keyword evidence="8" id="KW-0723">Serine/threonine-protein kinase</keyword>
<evidence type="ECO:0000313" key="8">
    <source>
        <dbReference type="EMBL" id="NQS77598.1"/>
    </source>
</evidence>
<keyword evidence="1" id="KW-0808">Transferase</keyword>
<dbReference type="Proteomes" id="UP000737555">
    <property type="component" value="Unassembled WGS sequence"/>
</dbReference>
<comment type="caution">
    <text evidence="8">The sequence shown here is derived from an EMBL/GenBank/DDBJ whole genome shotgun (WGS) entry which is preliminary data.</text>
</comment>
<dbReference type="GO" id="GO:0004674">
    <property type="term" value="F:protein serine/threonine kinase activity"/>
    <property type="evidence" value="ECO:0007669"/>
    <property type="project" value="UniProtKB-KW"/>
</dbReference>
<dbReference type="GO" id="GO:0005524">
    <property type="term" value="F:ATP binding"/>
    <property type="evidence" value="ECO:0007669"/>
    <property type="project" value="UniProtKB-KW"/>
</dbReference>
<dbReference type="InterPro" id="IPR011009">
    <property type="entry name" value="Kinase-like_dom_sf"/>
</dbReference>
<feature type="compositionally biased region" description="Polar residues" evidence="5">
    <location>
        <begin position="81"/>
        <end position="91"/>
    </location>
</feature>
<feature type="compositionally biased region" description="Low complexity" evidence="5">
    <location>
        <begin position="92"/>
        <end position="107"/>
    </location>
</feature>
<accession>A0A8T7HBC2</accession>